<feature type="transmembrane region" description="Helical" evidence="5">
    <location>
        <begin position="127"/>
        <end position="147"/>
    </location>
</feature>
<reference evidence="7" key="1">
    <citation type="submission" date="2020-05" db="EMBL/GenBank/DDBJ databases">
        <authorList>
            <person name="Chiriac C."/>
            <person name="Salcher M."/>
            <person name="Ghai R."/>
            <person name="Kavagutti S V."/>
        </authorList>
    </citation>
    <scope>NUCLEOTIDE SEQUENCE</scope>
</reference>
<evidence type="ECO:0000256" key="4">
    <source>
        <dbReference type="ARBA" id="ARBA00023136"/>
    </source>
</evidence>
<protein>
    <submittedName>
        <fullName evidence="7">Unannotated protein</fullName>
    </submittedName>
</protein>
<feature type="transmembrane region" description="Helical" evidence="5">
    <location>
        <begin position="95"/>
        <end position="115"/>
    </location>
</feature>
<feature type="transmembrane region" description="Helical" evidence="5">
    <location>
        <begin position="71"/>
        <end position="89"/>
    </location>
</feature>
<dbReference type="Pfam" id="PF00892">
    <property type="entry name" value="EamA"/>
    <property type="match status" value="2"/>
</dbReference>
<feature type="transmembrane region" description="Helical" evidence="5">
    <location>
        <begin position="153"/>
        <end position="173"/>
    </location>
</feature>
<feature type="transmembrane region" description="Helical" evidence="5">
    <location>
        <begin position="12"/>
        <end position="33"/>
    </location>
</feature>
<feature type="transmembrane region" description="Helical" evidence="5">
    <location>
        <begin position="247"/>
        <end position="267"/>
    </location>
</feature>
<evidence type="ECO:0000256" key="5">
    <source>
        <dbReference type="SAM" id="Phobius"/>
    </source>
</evidence>
<feature type="transmembrane region" description="Helical" evidence="5">
    <location>
        <begin position="39"/>
        <end position="59"/>
    </location>
</feature>
<feature type="domain" description="EamA" evidence="6">
    <location>
        <begin position="153"/>
        <end position="289"/>
    </location>
</feature>
<gene>
    <name evidence="7" type="ORF">UFOPK3837_00167</name>
</gene>
<keyword evidence="2 5" id="KW-0812">Transmembrane</keyword>
<evidence type="ECO:0000256" key="1">
    <source>
        <dbReference type="ARBA" id="ARBA00004141"/>
    </source>
</evidence>
<dbReference type="SUPFAM" id="SSF103481">
    <property type="entry name" value="Multidrug resistance efflux transporter EmrE"/>
    <property type="match status" value="2"/>
</dbReference>
<evidence type="ECO:0000256" key="2">
    <source>
        <dbReference type="ARBA" id="ARBA00022692"/>
    </source>
</evidence>
<evidence type="ECO:0000256" key="3">
    <source>
        <dbReference type="ARBA" id="ARBA00022989"/>
    </source>
</evidence>
<dbReference type="EMBL" id="CAFBNO010000003">
    <property type="protein sequence ID" value="CAB4946723.1"/>
    <property type="molecule type" value="Genomic_DNA"/>
</dbReference>
<dbReference type="PANTHER" id="PTHR32322">
    <property type="entry name" value="INNER MEMBRANE TRANSPORTER"/>
    <property type="match status" value="1"/>
</dbReference>
<keyword evidence="3 5" id="KW-1133">Transmembrane helix</keyword>
<feature type="transmembrane region" description="Helical" evidence="5">
    <location>
        <begin position="185"/>
        <end position="204"/>
    </location>
</feature>
<dbReference type="PANTHER" id="PTHR32322:SF2">
    <property type="entry name" value="EAMA DOMAIN-CONTAINING PROTEIN"/>
    <property type="match status" value="1"/>
</dbReference>
<accession>A0A6J7JUZ9</accession>
<feature type="domain" description="EamA" evidence="6">
    <location>
        <begin position="8"/>
        <end position="141"/>
    </location>
</feature>
<feature type="transmembrane region" description="Helical" evidence="5">
    <location>
        <begin position="273"/>
        <end position="290"/>
    </location>
</feature>
<name>A0A6J7JUZ9_9ZZZZ</name>
<organism evidence="7">
    <name type="scientific">freshwater metagenome</name>
    <dbReference type="NCBI Taxonomy" id="449393"/>
    <lineage>
        <taxon>unclassified sequences</taxon>
        <taxon>metagenomes</taxon>
        <taxon>ecological metagenomes</taxon>
    </lineage>
</organism>
<evidence type="ECO:0000259" key="6">
    <source>
        <dbReference type="Pfam" id="PF00892"/>
    </source>
</evidence>
<dbReference type="InterPro" id="IPR000620">
    <property type="entry name" value="EamA_dom"/>
</dbReference>
<feature type="transmembrane region" description="Helical" evidence="5">
    <location>
        <begin position="216"/>
        <end position="235"/>
    </location>
</feature>
<dbReference type="GO" id="GO:0016020">
    <property type="term" value="C:membrane"/>
    <property type="evidence" value="ECO:0007669"/>
    <property type="project" value="UniProtKB-SubCell"/>
</dbReference>
<dbReference type="AlphaFoldDB" id="A0A6J7JUZ9"/>
<evidence type="ECO:0000313" key="7">
    <source>
        <dbReference type="EMBL" id="CAB4946723.1"/>
    </source>
</evidence>
<proteinExistence type="predicted"/>
<comment type="subcellular location">
    <subcellularLocation>
        <location evidence="1">Membrane</location>
        <topology evidence="1">Multi-pass membrane protein</topology>
    </subcellularLocation>
</comment>
<dbReference type="InterPro" id="IPR037185">
    <property type="entry name" value="EmrE-like"/>
</dbReference>
<dbReference type="InterPro" id="IPR050638">
    <property type="entry name" value="AA-Vitamin_Transporters"/>
</dbReference>
<sequence length="300" mass="31887">MPQQSRNWVVSYISAALIWGASFLFIAVSATALPAFGVAFIRLFIGTVTLFVIIKVKGYKIPTDLDTWKKFLVGGAFMSAIPFTLFAYAETHVTSALAGIVNSTTPVATVLAILIAFRSEKITRAQWFGLGIGILGSAVLIGAWQGFGENDPLAIIALFVATICYGFGGPYVRRYIEPKKLPNEVGAFGQVAGGAIMVLPFYLFAAPEKVIGAIDIWVILSMLALGIFGSAIAYVSYYNVLKSAGSAIASSVTLATPVVAVALGVIIRHESVSWYEPVGGAVIIFGAAVAQGRFKKLFRS</sequence>
<keyword evidence="4 5" id="KW-0472">Membrane</keyword>